<evidence type="ECO:0000259" key="5">
    <source>
        <dbReference type="Pfam" id="PF07602"/>
    </source>
</evidence>
<reference evidence="7 8" key="2">
    <citation type="submission" date="2016-12" db="EMBL/GenBank/DDBJ databases">
        <title>Draft Genome Sequence of Cystobacter ferrugineus Strain Cbfe23.</title>
        <authorList>
            <person name="Akbar S."/>
            <person name="Dowd S.E."/>
            <person name="Stevens D.C."/>
        </authorList>
    </citation>
    <scope>NUCLEOTIDE SEQUENCE [LARGE SCALE GENOMIC DNA]</scope>
    <source>
        <strain evidence="7 8">Cbfe23</strain>
    </source>
</reference>
<dbReference type="EMBL" id="MPIN01000006">
    <property type="protein sequence ID" value="OJH38054.1"/>
    <property type="molecule type" value="Genomic_DNA"/>
</dbReference>
<dbReference type="InterPro" id="IPR039448">
    <property type="entry name" value="Beta_helix"/>
</dbReference>
<proteinExistence type="predicted"/>
<dbReference type="SMART" id="SM00710">
    <property type="entry name" value="PbH1"/>
    <property type="match status" value="9"/>
</dbReference>
<evidence type="ECO:0000256" key="4">
    <source>
        <dbReference type="SAM" id="SignalP"/>
    </source>
</evidence>
<evidence type="ECO:0000313" key="8">
    <source>
        <dbReference type="Proteomes" id="UP000182229"/>
    </source>
</evidence>
<dbReference type="GO" id="GO:0005576">
    <property type="term" value="C:extracellular region"/>
    <property type="evidence" value="ECO:0007669"/>
    <property type="project" value="UniProtKB-SubCell"/>
</dbReference>
<dbReference type="InterPro" id="IPR012334">
    <property type="entry name" value="Pectin_lyas_fold"/>
</dbReference>
<dbReference type="RefSeq" id="WP_071900561.1">
    <property type="nucleotide sequence ID" value="NZ_MPIN01000006.1"/>
</dbReference>
<feature type="chain" id="PRO_5012928158" description="Right handed beta helix domain-containing protein" evidence="4">
    <location>
        <begin position="28"/>
        <end position="505"/>
    </location>
</feature>
<sequence length="505" mass="52919">MRINRSPKAVSALAVVGVLTSGAGVLAAAQEAAFPSELSLSAAAATPEFSRVLWVSPSGQDTAAGTEASPFRTVAKALSQVKPGEAIFLKSGTYTERLRLEEKGGSSSLSLTLKAAPGAKPVFKGGTGSKTPLLDVRGAYWRVEGLTLDAAGDKAFAAYWRGEGAHHGILRGCTLKNGTEGAGVYVADKARDVLIEGNSISNFQRSGDDSHGVCVQTNSKNVIVRANDIHHNSGDGVQCLGPEGGATEAGTPFDNLLVEDNDLHENQENGVDIKTCTRVTLRGNRIWGHRRTPSSAGEGVVVHMSARDVTLEDNEVHDNGRGIQIGGVRQDEPPTHIVLRRNRVFDGYGAESNDGSGIRVDAAIDVKVDNNTVWNMPAYGLIVGNGDNGPSQQVRVRNNILGACSAATVRLGTTLQDTAFDGNLYAALQGAAVLRKGGSYLKLTAWRSATGWDAHSLDASPAFQSGATEGFWLDVSSPARDAGLSLGDTYCGQGPDIGARESDCP</sequence>
<accession>A0A1L9B712</accession>
<dbReference type="Gene3D" id="2.160.20.10">
    <property type="entry name" value="Single-stranded right-handed beta-helix, Pectin lyase-like"/>
    <property type="match status" value="2"/>
</dbReference>
<comment type="subcellular location">
    <subcellularLocation>
        <location evidence="1">Secreted</location>
    </subcellularLocation>
</comment>
<evidence type="ECO:0000259" key="6">
    <source>
        <dbReference type="Pfam" id="PF13229"/>
    </source>
</evidence>
<keyword evidence="8" id="KW-1185">Reference proteome</keyword>
<reference evidence="8" key="1">
    <citation type="submission" date="2016-11" db="EMBL/GenBank/DDBJ databases">
        <authorList>
            <person name="Shukria A."/>
            <person name="Stevens D.C."/>
        </authorList>
    </citation>
    <scope>NUCLEOTIDE SEQUENCE [LARGE SCALE GENOMIC DNA]</scope>
    <source>
        <strain evidence="8">Cbfe23</strain>
    </source>
</reference>
<evidence type="ECO:0000256" key="2">
    <source>
        <dbReference type="ARBA" id="ARBA00022525"/>
    </source>
</evidence>
<dbReference type="InterPro" id="IPR011050">
    <property type="entry name" value="Pectin_lyase_fold/virulence"/>
</dbReference>
<feature type="domain" description="DUF1565" evidence="5">
    <location>
        <begin position="58"/>
        <end position="238"/>
    </location>
</feature>
<evidence type="ECO:0000256" key="3">
    <source>
        <dbReference type="ARBA" id="ARBA00022729"/>
    </source>
</evidence>
<evidence type="ECO:0008006" key="9">
    <source>
        <dbReference type="Google" id="ProtNLM"/>
    </source>
</evidence>
<dbReference type="OrthoDB" id="5522893at2"/>
<dbReference type="Pfam" id="PF13229">
    <property type="entry name" value="Beta_helix"/>
    <property type="match status" value="1"/>
</dbReference>
<dbReference type="Pfam" id="PF07602">
    <property type="entry name" value="DUF1565"/>
    <property type="match status" value="1"/>
</dbReference>
<dbReference type="InterPro" id="IPR052052">
    <property type="entry name" value="Polysaccharide_Lyase_9"/>
</dbReference>
<name>A0A1L9B712_9BACT</name>
<feature type="signal peptide" evidence="4">
    <location>
        <begin position="1"/>
        <end position="27"/>
    </location>
</feature>
<dbReference type="InterPro" id="IPR006626">
    <property type="entry name" value="PbH1"/>
</dbReference>
<protein>
    <recommendedName>
        <fullName evidence="9">Right handed beta helix domain-containing protein</fullName>
    </recommendedName>
</protein>
<evidence type="ECO:0000313" key="7">
    <source>
        <dbReference type="EMBL" id="OJH38054.1"/>
    </source>
</evidence>
<organism evidence="7 8">
    <name type="scientific">Cystobacter ferrugineus</name>
    <dbReference type="NCBI Taxonomy" id="83449"/>
    <lineage>
        <taxon>Bacteria</taxon>
        <taxon>Pseudomonadati</taxon>
        <taxon>Myxococcota</taxon>
        <taxon>Myxococcia</taxon>
        <taxon>Myxococcales</taxon>
        <taxon>Cystobacterineae</taxon>
        <taxon>Archangiaceae</taxon>
        <taxon>Cystobacter</taxon>
    </lineage>
</organism>
<comment type="caution">
    <text evidence="7">The sequence shown here is derived from an EMBL/GenBank/DDBJ whole genome shotgun (WGS) entry which is preliminary data.</text>
</comment>
<evidence type="ECO:0000256" key="1">
    <source>
        <dbReference type="ARBA" id="ARBA00004613"/>
    </source>
</evidence>
<dbReference type="InterPro" id="IPR011459">
    <property type="entry name" value="DUF1565"/>
</dbReference>
<dbReference type="PANTHER" id="PTHR40088">
    <property type="entry name" value="PECTATE LYASE (EUROFUNG)"/>
    <property type="match status" value="1"/>
</dbReference>
<feature type="domain" description="Right handed beta helix" evidence="6">
    <location>
        <begin position="254"/>
        <end position="399"/>
    </location>
</feature>
<keyword evidence="2" id="KW-0964">Secreted</keyword>
<dbReference type="AlphaFoldDB" id="A0A1L9B712"/>
<dbReference type="STRING" id="83449.BON30_23080"/>
<dbReference type="PANTHER" id="PTHR40088:SF2">
    <property type="entry name" value="SECRETED SUGAR HYDROLASE"/>
    <property type="match status" value="1"/>
</dbReference>
<dbReference type="SUPFAM" id="SSF51126">
    <property type="entry name" value="Pectin lyase-like"/>
    <property type="match status" value="1"/>
</dbReference>
<keyword evidence="3 4" id="KW-0732">Signal</keyword>
<gene>
    <name evidence="7" type="ORF">BON30_23080</name>
</gene>
<dbReference type="Proteomes" id="UP000182229">
    <property type="component" value="Unassembled WGS sequence"/>
</dbReference>
<dbReference type="GO" id="GO:0016837">
    <property type="term" value="F:carbon-oxygen lyase activity, acting on polysaccharides"/>
    <property type="evidence" value="ECO:0007669"/>
    <property type="project" value="TreeGrafter"/>
</dbReference>